<keyword evidence="2 7" id="KW-0547">Nucleotide-binding</keyword>
<keyword evidence="6 7" id="KW-0234">DNA repair</keyword>
<dbReference type="PROSITE" id="PS00486">
    <property type="entry name" value="DNA_MISMATCH_REPAIR_2"/>
    <property type="match status" value="1"/>
</dbReference>
<evidence type="ECO:0000256" key="6">
    <source>
        <dbReference type="ARBA" id="ARBA00023204"/>
    </source>
</evidence>
<comment type="function">
    <text evidence="7">This protein is involved in the repair of mismatches in DNA. It is possible that it carries out the mismatch recognition step. This protein has a weak ATPase activity.</text>
</comment>
<evidence type="ECO:0000256" key="7">
    <source>
        <dbReference type="HAMAP-Rule" id="MF_00096"/>
    </source>
</evidence>
<evidence type="ECO:0000256" key="2">
    <source>
        <dbReference type="ARBA" id="ARBA00022741"/>
    </source>
</evidence>
<feature type="binding site" evidence="7">
    <location>
        <begin position="597"/>
        <end position="604"/>
    </location>
    <ligand>
        <name>ATP</name>
        <dbReference type="ChEBI" id="CHEBI:30616"/>
    </ligand>
</feature>
<dbReference type="InterPro" id="IPR007695">
    <property type="entry name" value="DNA_mismatch_repair_MutS-lik_N"/>
</dbReference>
<dbReference type="SUPFAM" id="SSF55271">
    <property type="entry name" value="DNA repair protein MutS, domain I"/>
    <property type="match status" value="1"/>
</dbReference>
<dbReference type="Pfam" id="PF05192">
    <property type="entry name" value="MutS_III"/>
    <property type="match status" value="1"/>
</dbReference>
<evidence type="ECO:0000256" key="5">
    <source>
        <dbReference type="ARBA" id="ARBA00023125"/>
    </source>
</evidence>
<gene>
    <name evidence="7 10" type="primary">mutS</name>
    <name evidence="10" type="ORF">ACFO4L_03665</name>
</gene>
<keyword evidence="11" id="KW-1185">Reference proteome</keyword>
<dbReference type="SUPFAM" id="SSF48334">
    <property type="entry name" value="DNA repair protein MutS, domain III"/>
    <property type="match status" value="1"/>
</dbReference>
<dbReference type="SMART" id="SM00534">
    <property type="entry name" value="MUTSac"/>
    <property type="match status" value="1"/>
</dbReference>
<feature type="domain" description="DNA mismatch repair proteins mutS family" evidence="9">
    <location>
        <begin position="671"/>
        <end position="687"/>
    </location>
</feature>
<proteinExistence type="inferred from homology"/>
<reference evidence="11" key="1">
    <citation type="journal article" date="2019" name="Int. J. Syst. Evol. Microbiol.">
        <title>The Global Catalogue of Microorganisms (GCM) 10K type strain sequencing project: providing services to taxonomists for standard genome sequencing and annotation.</title>
        <authorList>
            <consortium name="The Broad Institute Genomics Platform"/>
            <consortium name="The Broad Institute Genome Sequencing Center for Infectious Disease"/>
            <person name="Wu L."/>
            <person name="Ma J."/>
        </authorList>
    </citation>
    <scope>NUCLEOTIDE SEQUENCE [LARGE SCALE GENOMIC DNA]</scope>
    <source>
        <strain evidence="11">JCM 12165</strain>
    </source>
</reference>
<dbReference type="InterPro" id="IPR036678">
    <property type="entry name" value="MutS_con_dom_sf"/>
</dbReference>
<dbReference type="CDD" id="cd03284">
    <property type="entry name" value="ABC_MutS1"/>
    <property type="match status" value="1"/>
</dbReference>
<dbReference type="Pfam" id="PF01624">
    <property type="entry name" value="MutS_I"/>
    <property type="match status" value="1"/>
</dbReference>
<dbReference type="HAMAP" id="MF_00096">
    <property type="entry name" value="MutS"/>
    <property type="match status" value="1"/>
</dbReference>
<dbReference type="RefSeq" id="WP_377908300.1">
    <property type="nucleotide sequence ID" value="NZ_JBHSGK010000003.1"/>
</dbReference>
<dbReference type="Gene3D" id="3.40.50.300">
    <property type="entry name" value="P-loop containing nucleotide triphosphate hydrolases"/>
    <property type="match status" value="1"/>
</dbReference>
<keyword evidence="5 7" id="KW-0238">DNA-binding</keyword>
<comment type="similarity">
    <text evidence="1 7">Belongs to the DNA mismatch repair MutS family.</text>
</comment>
<accession>A0ABV9NR11</accession>
<dbReference type="Gene3D" id="1.10.1420.10">
    <property type="match status" value="2"/>
</dbReference>
<dbReference type="NCBIfam" id="NF003810">
    <property type="entry name" value="PRK05399.1"/>
    <property type="match status" value="1"/>
</dbReference>
<dbReference type="Proteomes" id="UP001595896">
    <property type="component" value="Unassembled WGS sequence"/>
</dbReference>
<dbReference type="InterPro" id="IPR005748">
    <property type="entry name" value="DNA_mismatch_repair_MutS"/>
</dbReference>
<dbReference type="SUPFAM" id="SSF52540">
    <property type="entry name" value="P-loop containing nucleoside triphosphate hydrolases"/>
    <property type="match status" value="1"/>
</dbReference>
<dbReference type="InterPro" id="IPR045076">
    <property type="entry name" value="MutS"/>
</dbReference>
<evidence type="ECO:0000256" key="1">
    <source>
        <dbReference type="ARBA" id="ARBA00006271"/>
    </source>
</evidence>
<dbReference type="InterPro" id="IPR017261">
    <property type="entry name" value="DNA_mismatch_repair_MutS/MSH"/>
</dbReference>
<evidence type="ECO:0000313" key="11">
    <source>
        <dbReference type="Proteomes" id="UP001595896"/>
    </source>
</evidence>
<evidence type="ECO:0000256" key="8">
    <source>
        <dbReference type="NCBIfam" id="TIGR01070"/>
    </source>
</evidence>
<dbReference type="InterPro" id="IPR027417">
    <property type="entry name" value="P-loop_NTPase"/>
</dbReference>
<name>A0ABV9NR11_9BACI</name>
<dbReference type="Gene3D" id="3.40.1170.10">
    <property type="entry name" value="DNA repair protein MutS, domain I"/>
    <property type="match status" value="1"/>
</dbReference>
<dbReference type="EMBL" id="JBHSGK010000003">
    <property type="protein sequence ID" value="MFC4735677.1"/>
    <property type="molecule type" value="Genomic_DNA"/>
</dbReference>
<dbReference type="InterPro" id="IPR036187">
    <property type="entry name" value="DNA_mismatch_repair_MutS_sf"/>
</dbReference>
<dbReference type="PANTHER" id="PTHR11361">
    <property type="entry name" value="DNA MISMATCH REPAIR PROTEIN MUTS FAMILY MEMBER"/>
    <property type="match status" value="1"/>
</dbReference>
<comment type="caution">
    <text evidence="10">The sequence shown here is derived from an EMBL/GenBank/DDBJ whole genome shotgun (WGS) entry which is preliminary data.</text>
</comment>
<dbReference type="Pfam" id="PF00488">
    <property type="entry name" value="MutS_V"/>
    <property type="match status" value="1"/>
</dbReference>
<protein>
    <recommendedName>
        <fullName evidence="7 8">DNA mismatch repair protein MutS</fullName>
    </recommendedName>
</protein>
<dbReference type="InterPro" id="IPR000432">
    <property type="entry name" value="DNA_mismatch_repair_MutS_C"/>
</dbReference>
<dbReference type="InterPro" id="IPR016151">
    <property type="entry name" value="DNA_mismatch_repair_MutS_N"/>
</dbReference>
<dbReference type="InterPro" id="IPR007861">
    <property type="entry name" value="DNA_mismatch_repair_MutS_clamp"/>
</dbReference>
<keyword evidence="3 7" id="KW-0227">DNA damage</keyword>
<dbReference type="SUPFAM" id="SSF53150">
    <property type="entry name" value="DNA repair protein MutS, domain II"/>
    <property type="match status" value="1"/>
</dbReference>
<dbReference type="NCBIfam" id="TIGR01070">
    <property type="entry name" value="mutS1"/>
    <property type="match status" value="1"/>
</dbReference>
<keyword evidence="4 7" id="KW-0067">ATP-binding</keyword>
<evidence type="ECO:0000256" key="4">
    <source>
        <dbReference type="ARBA" id="ARBA00022840"/>
    </source>
</evidence>
<dbReference type="PIRSF" id="PIRSF037677">
    <property type="entry name" value="DNA_mis_repair_Msh6"/>
    <property type="match status" value="1"/>
</dbReference>
<organism evidence="10 11">
    <name type="scientific">Bacillus daqingensis</name>
    <dbReference type="NCBI Taxonomy" id="872396"/>
    <lineage>
        <taxon>Bacteria</taxon>
        <taxon>Bacillati</taxon>
        <taxon>Bacillota</taxon>
        <taxon>Bacilli</taxon>
        <taxon>Bacillales</taxon>
        <taxon>Bacillaceae</taxon>
        <taxon>Bacillus</taxon>
    </lineage>
</organism>
<dbReference type="InterPro" id="IPR007696">
    <property type="entry name" value="DNA_mismatch_repair_MutS_core"/>
</dbReference>
<evidence type="ECO:0000313" key="10">
    <source>
        <dbReference type="EMBL" id="MFC4735677.1"/>
    </source>
</evidence>
<sequence length="854" mass="96001">MVQTTPMMKQYLAIKEKHADAFLFFRLGDFYELFFEDADLAAKELEITLTKRGKGEEAVPMCGVPHHSAEQYINTLVSKGYKVALCEQTEDPQTAKGVVRREVVQIITPGTIMGNGLQDARNQYVAAMTGEAAAYSVFAADLTTGEAYACRAGTVTRAVEELLSYSPKEVILLEGSSLSEIINERTEAFITHLPAPADTADEAAELPEDLQAGASLLTSYLYQTAKRSLEHLQRFAEYTPSRYLQIDHYSKRNLEITETMRDRSKAGSLFGVLDYTQTAMGTRRLKRWLEKPLYSQSDAEERHLLTEKLLDRFLERDQIRELLKHVYDLERLSGRISFGTVNGRELLQLKKSLQQLQPLASVLTSLECGPASRLAAEMVPPDELIELLESSISETAPVSITEGSVIKDGYDQQLDQYRDAMTNGRSWIASLEAKERQATGIKSLKIGFNKVFGYYIEVSKANINHLPEGRYERKQTLSNAERYVTPELKEKEKVILEAEDKSGRLEYELFTAIRDHVKTFIPQLQSAALSVSSLDVLQSFAEAAEQHHYVKPVFNQKKNISLSRSRHPVVESVIDAGAYIENDFQLTSEQDMLLITGPNMAGKSTYMRQLALIVIMAQAGSFVPADQAELPLFDHIFTRIGAADDLASGQSTFMVEMNETRRAVDEATSRSLILLDEIGRGTSTYDGMALAQSVIEYIHNRIGAVTLFSTHYHELTVLAEKLSRLENVHATAREDNGVLTFLHRIQQGPADKSYGIHVARLAGLPDELIRRADDILRTFEKRNRKRTKETQQVEQLSLFPEAETEHPVLEELKKVDLLHMTPIEAVTYLDKLQRQIKGEDENEAHSEAGQPARR</sequence>
<dbReference type="Gene3D" id="3.30.420.110">
    <property type="entry name" value="MutS, connector domain"/>
    <property type="match status" value="1"/>
</dbReference>
<evidence type="ECO:0000259" key="9">
    <source>
        <dbReference type="PROSITE" id="PS00486"/>
    </source>
</evidence>
<dbReference type="Pfam" id="PF05190">
    <property type="entry name" value="MutS_IV"/>
    <property type="match status" value="1"/>
</dbReference>
<dbReference type="PANTHER" id="PTHR11361:SF34">
    <property type="entry name" value="DNA MISMATCH REPAIR PROTEIN MSH1, MITOCHONDRIAL"/>
    <property type="match status" value="1"/>
</dbReference>
<evidence type="ECO:0000256" key="3">
    <source>
        <dbReference type="ARBA" id="ARBA00022763"/>
    </source>
</evidence>
<dbReference type="SMART" id="SM00533">
    <property type="entry name" value="MUTSd"/>
    <property type="match status" value="1"/>
</dbReference>